<dbReference type="SUPFAM" id="SSF53697">
    <property type="entry name" value="SIS domain"/>
    <property type="match status" value="1"/>
</dbReference>
<dbReference type="GO" id="GO:1901135">
    <property type="term" value="P:carbohydrate derivative metabolic process"/>
    <property type="evidence" value="ECO:0007669"/>
    <property type="project" value="InterPro"/>
</dbReference>
<dbReference type="OrthoDB" id="4772742at2"/>
<proteinExistence type="predicted"/>
<evidence type="ECO:0000313" key="1">
    <source>
        <dbReference type="EMBL" id="ALG13600.1"/>
    </source>
</evidence>
<dbReference type="InterPro" id="IPR046348">
    <property type="entry name" value="SIS_dom_sf"/>
</dbReference>
<dbReference type="Proteomes" id="UP000063699">
    <property type="component" value="Chromosome"/>
</dbReference>
<evidence type="ECO:0000313" key="2">
    <source>
        <dbReference type="Proteomes" id="UP000063699"/>
    </source>
</evidence>
<dbReference type="EMBL" id="CP012752">
    <property type="protein sequence ID" value="ALG13600.1"/>
    <property type="molecule type" value="Genomic_DNA"/>
</dbReference>
<dbReference type="AlphaFoldDB" id="A0A0N9IBK9"/>
<name>A0A0N9IBK9_9PSEU</name>
<organism evidence="1 2">
    <name type="scientific">Kibdelosporangium phytohabitans</name>
    <dbReference type="NCBI Taxonomy" id="860235"/>
    <lineage>
        <taxon>Bacteria</taxon>
        <taxon>Bacillati</taxon>
        <taxon>Actinomycetota</taxon>
        <taxon>Actinomycetes</taxon>
        <taxon>Pseudonocardiales</taxon>
        <taxon>Pseudonocardiaceae</taxon>
        <taxon>Kibdelosporangium</taxon>
    </lineage>
</organism>
<dbReference type="STRING" id="860235.AOZ06_48100"/>
<gene>
    <name evidence="1" type="ORF">AOZ06_48100</name>
</gene>
<keyword evidence="2" id="KW-1185">Reference proteome</keyword>
<sequence length="367" mass="37526">MSPVTTDDSLLDDPARLSEADSDGLLRAAAQAGAQVRSVVEIAAEIGVDRVLADVRPRALLIVTGPGLGGALADLLVALLGPACPVPVVVTDQVPGWVGPLDVVITHTEDPGDRDLAESIGRATRFGATVVVTAPQDGPVAAAGAGRALLLPPRVPVPPGFAFPRALATALLSLTTMGLLRTDMDRFADELDKEAEKGHPAHESFVNPAKSLALRLSDRVPLLWGLDPAATAVAAHARHVLAAHAGFVCDAGSYADAQTRFALHRAAVRSTSGQGIFDDPDDFVGDPTAMLRVQLLAISSGPVADAARTMAADTLPGADVLVPAEEVGADEPTRAAVLALRFELAALYLGLAAGTIGGSGRYASAGV</sequence>
<protein>
    <submittedName>
        <fullName evidence="1">Uncharacterized protein</fullName>
    </submittedName>
</protein>
<dbReference type="KEGG" id="kphy:AOZ06_48100"/>
<reference evidence="1 2" key="1">
    <citation type="submission" date="2015-07" db="EMBL/GenBank/DDBJ databases">
        <title>Genome sequencing of Kibdelosporangium phytohabitans.</title>
        <authorList>
            <person name="Qin S."/>
            <person name="Xing K."/>
        </authorList>
    </citation>
    <scope>NUCLEOTIDE SEQUENCE [LARGE SCALE GENOMIC DNA]</scope>
    <source>
        <strain evidence="1 2">KLBMP1111</strain>
    </source>
</reference>
<accession>A0A0N9IBK9</accession>
<dbReference type="GO" id="GO:0097367">
    <property type="term" value="F:carbohydrate derivative binding"/>
    <property type="evidence" value="ECO:0007669"/>
    <property type="project" value="InterPro"/>
</dbReference>